<dbReference type="RefSeq" id="YP_009482650.1">
    <property type="nucleotide sequence ID" value="NC_037666.1"/>
</dbReference>
<evidence type="ECO:0000313" key="1">
    <source>
        <dbReference type="EMBL" id="AVK76647.1"/>
    </source>
</evidence>
<dbReference type="Proteomes" id="UP000249287">
    <property type="component" value="Segment"/>
</dbReference>
<accession>A0A2U7UDX7</accession>
<organism evidence="1">
    <name type="scientific">Pandoravirus neocaledonia</name>
    <dbReference type="NCBI Taxonomy" id="2107708"/>
    <lineage>
        <taxon>Viruses</taxon>
        <taxon>Pandoravirus</taxon>
    </lineage>
</organism>
<dbReference type="KEGG" id="vg:36843360"/>
<dbReference type="GeneID" id="36843360"/>
<dbReference type="EMBL" id="MG011690">
    <property type="protein sequence ID" value="AVK76647.1"/>
    <property type="molecule type" value="Genomic_DNA"/>
</dbReference>
<reference evidence="1" key="1">
    <citation type="journal article" date="2018" name="Nat. Commun.">
        <title>Diversity and evolution of the emerging Pandoraviridae family.</title>
        <authorList>
            <person name="Legendre M."/>
            <person name="Fabre E."/>
            <person name="Poirot O."/>
            <person name="Jeudy S."/>
            <person name="Lartigue A."/>
            <person name="Alempic J.M."/>
            <person name="Beucher L."/>
            <person name="Philippe N."/>
            <person name="Bertaux L."/>
            <person name="Christo-Foroux E."/>
            <person name="Labadie K."/>
            <person name="Coute Y."/>
            <person name="Abergel C."/>
            <person name="Claverie J.M."/>
        </authorList>
    </citation>
    <scope>NUCLEOTIDE SEQUENCE [LARGE SCALE GENOMIC DNA]</scope>
    <source>
        <strain evidence="1">Neocaledonia</strain>
    </source>
</reference>
<proteinExistence type="predicted"/>
<protein>
    <submittedName>
        <fullName evidence="1">Uncharacterized protein</fullName>
    </submittedName>
</protein>
<gene>
    <name evidence="1" type="ORF">pneo_cds_1040</name>
</gene>
<name>A0A2U7UDX7_9VIRU</name>
<sequence length="283" mass="32490">MKKKGMQWHVGRFCSRWHERAALRAGLKKKKENTNKAIGRDQRRRRACRRVPLLPSPGRLGLDAKIESLVRKNQRRRRPSDQKQGRALWNREWSSAWRNEKEGDESSNPFFATTMTASSSRNRSMSSFDRAATNAMYHVRVRNYNCPKECKDHDAVDEFMTVDRTVEWMFDTDMEAVCDGVTCMFPVSIYDDRPPQKVFVAAASRALCEAKVTDDVEATLKACARATGDTRLRLVDAYDEYMDARRWIDRVVSWCTEHPGKEFDMAGNQSLVGVIKKCPPSAA</sequence>